<dbReference type="Proteomes" id="UP000198784">
    <property type="component" value="Unassembled WGS sequence"/>
</dbReference>
<dbReference type="SUPFAM" id="SSF56801">
    <property type="entry name" value="Acetyl-CoA synthetase-like"/>
    <property type="match status" value="1"/>
</dbReference>
<dbReference type="Pfam" id="PF01553">
    <property type="entry name" value="Acyltransferase"/>
    <property type="match status" value="1"/>
</dbReference>
<feature type="transmembrane region" description="Helical" evidence="3">
    <location>
        <begin position="707"/>
        <end position="731"/>
    </location>
</feature>
<feature type="domain" description="Carrier" evidence="4">
    <location>
        <begin position="12"/>
        <end position="96"/>
    </location>
</feature>
<dbReference type="InterPro" id="IPR036736">
    <property type="entry name" value="ACP-like_sf"/>
</dbReference>
<dbReference type="Gene3D" id="1.10.1200.10">
    <property type="entry name" value="ACP-like"/>
    <property type="match status" value="1"/>
</dbReference>
<dbReference type="SMART" id="SM00563">
    <property type="entry name" value="PlsC"/>
    <property type="match status" value="1"/>
</dbReference>
<dbReference type="InterPro" id="IPR045851">
    <property type="entry name" value="AMP-bd_C_sf"/>
</dbReference>
<dbReference type="CDD" id="cd07989">
    <property type="entry name" value="LPLAT_AGPAT-like"/>
    <property type="match status" value="1"/>
</dbReference>
<dbReference type="SUPFAM" id="SSF69593">
    <property type="entry name" value="Glycerol-3-phosphate (1)-acyltransferase"/>
    <property type="match status" value="1"/>
</dbReference>
<dbReference type="STRING" id="289003.SAMN05216190_11729"/>
<evidence type="ECO:0000313" key="5">
    <source>
        <dbReference type="EMBL" id="SFP73322.1"/>
    </source>
</evidence>
<dbReference type="GO" id="GO:0071766">
    <property type="term" value="P:Actinobacterium-type cell wall biogenesis"/>
    <property type="evidence" value="ECO:0007669"/>
    <property type="project" value="UniProtKB-ARBA"/>
</dbReference>
<keyword evidence="5" id="KW-0808">Transferase</keyword>
<dbReference type="GO" id="GO:0070566">
    <property type="term" value="F:adenylyltransferase activity"/>
    <property type="evidence" value="ECO:0007669"/>
    <property type="project" value="TreeGrafter"/>
</dbReference>
<keyword evidence="3" id="KW-0472">Membrane</keyword>
<dbReference type="FunFam" id="3.40.50.12780:FF:000013">
    <property type="entry name" value="Long-chain-fatty-acid--AMP ligase FadD32"/>
    <property type="match status" value="1"/>
</dbReference>
<dbReference type="GO" id="GO:0006633">
    <property type="term" value="P:fatty acid biosynthetic process"/>
    <property type="evidence" value="ECO:0007669"/>
    <property type="project" value="TreeGrafter"/>
</dbReference>
<evidence type="ECO:0000259" key="4">
    <source>
        <dbReference type="PROSITE" id="PS50075"/>
    </source>
</evidence>
<dbReference type="GO" id="GO:0005886">
    <property type="term" value="C:plasma membrane"/>
    <property type="evidence" value="ECO:0007669"/>
    <property type="project" value="TreeGrafter"/>
</dbReference>
<protein>
    <submittedName>
        <fullName evidence="5">1-acyl-sn-glycerol-3-phosphate acyltransferases</fullName>
    </submittedName>
</protein>
<dbReference type="InterPro" id="IPR020845">
    <property type="entry name" value="AMP-binding_CS"/>
</dbReference>
<feature type="transmembrane region" description="Helical" evidence="3">
    <location>
        <begin position="339"/>
        <end position="362"/>
    </location>
</feature>
<dbReference type="InterPro" id="IPR000873">
    <property type="entry name" value="AMP-dep_synth/lig_dom"/>
</dbReference>
<dbReference type="SUPFAM" id="SSF47336">
    <property type="entry name" value="ACP-like"/>
    <property type="match status" value="1"/>
</dbReference>
<dbReference type="InterPro" id="IPR002123">
    <property type="entry name" value="Plipid/glycerol_acylTrfase"/>
</dbReference>
<evidence type="ECO:0000313" key="6">
    <source>
        <dbReference type="Proteomes" id="UP000198784"/>
    </source>
</evidence>
<accession>A0A1I5SR99</accession>
<dbReference type="Pfam" id="PF00550">
    <property type="entry name" value="PP-binding"/>
    <property type="match status" value="1"/>
</dbReference>
<organism evidence="5 6">
    <name type="scientific">Pseudomonas borbori</name>
    <dbReference type="NCBI Taxonomy" id="289003"/>
    <lineage>
        <taxon>Bacteria</taxon>
        <taxon>Pseudomonadati</taxon>
        <taxon>Pseudomonadota</taxon>
        <taxon>Gammaproteobacteria</taxon>
        <taxon>Pseudomonadales</taxon>
        <taxon>Pseudomonadaceae</taxon>
        <taxon>Pseudomonas</taxon>
    </lineage>
</organism>
<gene>
    <name evidence="5" type="ORF">SAMN05216190_11729</name>
</gene>
<sequence length="946" mass="103578">MSRLPHATRAHPDSTAAAQRLLHIVRQTLVELRPAAAQDSPVSLHSVLDSDLGLDSLARVELWSRVEREFGVRLPETLFASAETPGDVLEALLACAPTVVAPGPCGSVERLPVGPRERLAPDAAQTLIEVLDWHVQRHPQRIHVRLLGDGDVPEDISYLALQQGARAVACGLQQRGLRAGQRVALMLPTGRDFLFGFFGILLAGGVPVPIYPPMRLSQIEEHLRRQAGILGNAEASMLITVNEAKLLARLLKPQVPSLREIASVAELSAEPGTFLATRRQAEDLAFLQYTSGSTGQPKGVMVSHANLLANLRAMGTAFRVGADDVFVSWLPMYHDMGLIGAWFGSLYYGFVLVLMSPLAFLARPLRWLETIHRYRGTLSAAPNFAYELCLGKLTDSDIQGLDLSSWRLACNGAEPVSPDTLQRFAERFARYGLQPSALAPVYGLAEATLGVAFPPIGRGLLIDWVRREPFQARGKAECAAPGSADALRFVSCGRPLPGHQVRIVDDQDIELPERCEGHLQFKGPSTTSGYFRNPPESQRVRHGEWIDSLDLAYMAAGEIYLSGRAKDLIIRGGRNIYPYDVETAVGSLPGLRKGCVAVFGSGDPASASERLVVLAETNEKDALTRQRLQQQIRRIAVDLTGVPPDDIVLAPPHSVLKTSSGKIRRAASRELYERGEVGRPGRPVWRQLLRLAQSALRAQLGRAGRRLLSALYAGYFWALLGLLGSLTWTAVVLLPRLSWRRRLTGAAARLFLRLAGIPVHVERLDRLRRQEVRVLVANHASYLDGLLLCAALPPEFSFVAKRELAGQRIAGPFLRRLGTCFVERFDLQRSAADAECLATALQAGQSLLFFPEGTLSREPGLLPFRMGAFVLAARADVPLVPVAIGGSRMVLRDGQWFPHRGAIQLHICAQLLAQGPDWLDAIRLRDSARAELLQHLDEPDRLLLAG</sequence>
<dbReference type="CDD" id="cd05931">
    <property type="entry name" value="FAAL"/>
    <property type="match status" value="1"/>
</dbReference>
<dbReference type="GO" id="GO:0016874">
    <property type="term" value="F:ligase activity"/>
    <property type="evidence" value="ECO:0007669"/>
    <property type="project" value="UniProtKB-KW"/>
</dbReference>
<dbReference type="RefSeq" id="WP_090501938.1">
    <property type="nucleotide sequence ID" value="NZ_FOWX01000017.1"/>
</dbReference>
<dbReference type="Pfam" id="PF00501">
    <property type="entry name" value="AMP-binding"/>
    <property type="match status" value="1"/>
</dbReference>
<dbReference type="PROSITE" id="PS00455">
    <property type="entry name" value="AMP_BINDING"/>
    <property type="match status" value="1"/>
</dbReference>
<dbReference type="PROSITE" id="PS50075">
    <property type="entry name" value="CARRIER"/>
    <property type="match status" value="1"/>
</dbReference>
<dbReference type="EMBL" id="FOWX01000017">
    <property type="protein sequence ID" value="SFP73322.1"/>
    <property type="molecule type" value="Genomic_DNA"/>
</dbReference>
<dbReference type="OrthoDB" id="9757559at2"/>
<dbReference type="PANTHER" id="PTHR22754:SF32">
    <property type="entry name" value="DISCO-INTERACTING PROTEIN 2"/>
    <property type="match status" value="1"/>
</dbReference>
<dbReference type="AlphaFoldDB" id="A0A1I5SR99"/>
<evidence type="ECO:0000256" key="1">
    <source>
        <dbReference type="ARBA" id="ARBA00006432"/>
    </source>
</evidence>
<keyword evidence="6" id="KW-1185">Reference proteome</keyword>
<keyword evidence="5" id="KW-0012">Acyltransferase</keyword>
<dbReference type="GO" id="GO:0016746">
    <property type="term" value="F:acyltransferase activity"/>
    <property type="evidence" value="ECO:0007669"/>
    <property type="project" value="UniProtKB-KW"/>
</dbReference>
<keyword evidence="3" id="KW-1133">Transmembrane helix</keyword>
<dbReference type="InterPro" id="IPR042099">
    <property type="entry name" value="ANL_N_sf"/>
</dbReference>
<dbReference type="Gene3D" id="3.40.50.12780">
    <property type="entry name" value="N-terminal domain of ligase-like"/>
    <property type="match status" value="1"/>
</dbReference>
<dbReference type="InterPro" id="IPR009081">
    <property type="entry name" value="PP-bd_ACP"/>
</dbReference>
<keyword evidence="3" id="KW-0812">Transmembrane</keyword>
<reference evidence="6" key="1">
    <citation type="submission" date="2016-10" db="EMBL/GenBank/DDBJ databases">
        <authorList>
            <person name="Varghese N."/>
            <person name="Submissions S."/>
        </authorList>
    </citation>
    <scope>NUCLEOTIDE SEQUENCE [LARGE SCALE GENOMIC DNA]</scope>
    <source>
        <strain evidence="6">DSM 17834</strain>
    </source>
</reference>
<name>A0A1I5SR99_9PSED</name>
<dbReference type="Gene3D" id="3.30.300.30">
    <property type="match status" value="1"/>
</dbReference>
<evidence type="ECO:0000256" key="3">
    <source>
        <dbReference type="SAM" id="Phobius"/>
    </source>
</evidence>
<dbReference type="InterPro" id="IPR040097">
    <property type="entry name" value="FAAL/FAAC"/>
</dbReference>
<comment type="similarity">
    <text evidence="1">Belongs to the ATP-dependent AMP-binding enzyme family.</text>
</comment>
<proteinExistence type="inferred from homology"/>
<dbReference type="PANTHER" id="PTHR22754">
    <property type="entry name" value="DISCO-INTERACTING PROTEIN 2 DIP2 -RELATED"/>
    <property type="match status" value="1"/>
</dbReference>
<keyword evidence="2" id="KW-0436">Ligase</keyword>
<evidence type="ECO:0000256" key="2">
    <source>
        <dbReference type="ARBA" id="ARBA00022598"/>
    </source>
</evidence>